<dbReference type="FunFam" id="2.40.50.140:FF:000018">
    <property type="entry name" value="30S ribosomal protein S1"/>
    <property type="match status" value="1"/>
</dbReference>
<name>A0AAU7JEI2_9HYPH</name>
<dbReference type="InterPro" id="IPR012340">
    <property type="entry name" value="NA-bd_OB-fold"/>
</dbReference>
<feature type="domain" description="S1 motif" evidence="8">
    <location>
        <begin position="113"/>
        <end position="179"/>
    </location>
</feature>
<evidence type="ECO:0000256" key="7">
    <source>
        <dbReference type="PIRNR" id="PIRNR002111"/>
    </source>
</evidence>
<dbReference type="CDD" id="cd05688">
    <property type="entry name" value="S1_RPS1_repeat_ec3"/>
    <property type="match status" value="1"/>
</dbReference>
<dbReference type="PANTHER" id="PTHR10724:SF7">
    <property type="entry name" value="SMALL RIBOSOMAL SUBUNIT PROTEIN BS1C"/>
    <property type="match status" value="1"/>
</dbReference>
<evidence type="ECO:0000256" key="4">
    <source>
        <dbReference type="ARBA" id="ARBA00022980"/>
    </source>
</evidence>
<dbReference type="InterPro" id="IPR050437">
    <property type="entry name" value="Ribos_protein_bS1-like"/>
</dbReference>
<evidence type="ECO:0000256" key="2">
    <source>
        <dbReference type="ARBA" id="ARBA00022737"/>
    </source>
</evidence>
<feature type="domain" description="S1 motif" evidence="8">
    <location>
        <begin position="285"/>
        <end position="355"/>
    </location>
</feature>
<dbReference type="Pfam" id="PF00575">
    <property type="entry name" value="S1"/>
    <property type="match status" value="6"/>
</dbReference>
<feature type="domain" description="S1 motif" evidence="8">
    <location>
        <begin position="372"/>
        <end position="442"/>
    </location>
</feature>
<comment type="similarity">
    <text evidence="1 7">Belongs to the bacterial ribosomal protein bS1 family.</text>
</comment>
<dbReference type="PANTHER" id="PTHR10724">
    <property type="entry name" value="30S RIBOSOMAL PROTEIN S1"/>
    <property type="match status" value="1"/>
</dbReference>
<dbReference type="SUPFAM" id="SSF50249">
    <property type="entry name" value="Nucleic acid-binding proteins"/>
    <property type="match status" value="6"/>
</dbReference>
<keyword evidence="3 7" id="KW-0694">RNA-binding</keyword>
<dbReference type="FunFam" id="2.40.50.140:FF:000011">
    <property type="entry name" value="30S ribosomal protein S1"/>
    <property type="match status" value="1"/>
</dbReference>
<dbReference type="InterPro" id="IPR000110">
    <property type="entry name" value="Ribosomal_bS1"/>
</dbReference>
<keyword evidence="5 7" id="KW-0687">Ribonucleoprotein</keyword>
<evidence type="ECO:0000256" key="3">
    <source>
        <dbReference type="ARBA" id="ARBA00022884"/>
    </source>
</evidence>
<dbReference type="CDD" id="cd05687">
    <property type="entry name" value="S1_RPS1_repeat_ec1_hs1"/>
    <property type="match status" value="1"/>
</dbReference>
<protein>
    <recommendedName>
        <fullName evidence="7">30S ribosomal protein S1</fullName>
    </recommendedName>
</protein>
<dbReference type="PROSITE" id="PS50126">
    <property type="entry name" value="S1"/>
    <property type="match status" value="6"/>
</dbReference>
<feature type="domain" description="S1 motif" evidence="8">
    <location>
        <begin position="200"/>
        <end position="268"/>
    </location>
</feature>
<organism evidence="9">
    <name type="scientific">Alsobacter sp. KACC 23698</name>
    <dbReference type="NCBI Taxonomy" id="3149229"/>
    <lineage>
        <taxon>Bacteria</taxon>
        <taxon>Pseudomonadati</taxon>
        <taxon>Pseudomonadota</taxon>
        <taxon>Alphaproteobacteria</taxon>
        <taxon>Hyphomicrobiales</taxon>
        <taxon>Alsobacteraceae</taxon>
        <taxon>Alsobacter</taxon>
    </lineage>
</organism>
<dbReference type="AlphaFoldDB" id="A0AAU7JEI2"/>
<evidence type="ECO:0000256" key="5">
    <source>
        <dbReference type="ARBA" id="ARBA00023274"/>
    </source>
</evidence>
<evidence type="ECO:0000313" key="9">
    <source>
        <dbReference type="EMBL" id="XBO38788.1"/>
    </source>
</evidence>
<dbReference type="GO" id="GO:0003729">
    <property type="term" value="F:mRNA binding"/>
    <property type="evidence" value="ECO:0007669"/>
    <property type="project" value="TreeGrafter"/>
</dbReference>
<dbReference type="PIRSF" id="PIRSF002111">
    <property type="entry name" value="RpsA"/>
    <property type="match status" value="1"/>
</dbReference>
<dbReference type="NCBIfam" id="NF004952">
    <property type="entry name" value="PRK06299.1-2"/>
    <property type="match status" value="1"/>
</dbReference>
<dbReference type="SMART" id="SM00316">
    <property type="entry name" value="S1"/>
    <property type="match status" value="6"/>
</dbReference>
<dbReference type="InterPro" id="IPR035104">
    <property type="entry name" value="Ribosomal_protein_S1-like"/>
</dbReference>
<dbReference type="EMBL" id="CP157484">
    <property type="protein sequence ID" value="XBO38788.1"/>
    <property type="molecule type" value="Genomic_DNA"/>
</dbReference>
<keyword evidence="4 7" id="KW-0689">Ribosomal protein</keyword>
<dbReference type="CDD" id="cd05691">
    <property type="entry name" value="S1_RPS1_repeat_ec6"/>
    <property type="match status" value="1"/>
</dbReference>
<dbReference type="GO" id="GO:0022627">
    <property type="term" value="C:cytosolic small ribosomal subunit"/>
    <property type="evidence" value="ECO:0007669"/>
    <property type="project" value="TreeGrafter"/>
</dbReference>
<dbReference type="Gene3D" id="2.40.50.140">
    <property type="entry name" value="Nucleic acid-binding proteins"/>
    <property type="match status" value="6"/>
</dbReference>
<dbReference type="RefSeq" id="WP_406855627.1">
    <property type="nucleotide sequence ID" value="NZ_CP157484.1"/>
</dbReference>
<dbReference type="CDD" id="cd04465">
    <property type="entry name" value="S1_RPS1_repeat_ec2_hs2"/>
    <property type="match status" value="1"/>
</dbReference>
<dbReference type="GO" id="GO:0003735">
    <property type="term" value="F:structural constituent of ribosome"/>
    <property type="evidence" value="ECO:0007669"/>
    <property type="project" value="InterPro"/>
</dbReference>
<dbReference type="GO" id="GO:0006412">
    <property type="term" value="P:translation"/>
    <property type="evidence" value="ECO:0007669"/>
    <property type="project" value="InterPro"/>
</dbReference>
<dbReference type="PRINTS" id="PR00681">
    <property type="entry name" value="RIBOSOMALS1"/>
</dbReference>
<accession>A0AAU7JEI2</accession>
<keyword evidence="2" id="KW-0677">Repeat</keyword>
<sequence length="572" mass="62875">MSAALKSPSREDFAAMLDESFSAADALEGSVVKGKVVAIEKDMAVIDVGLKTEGRVALREFTGPGREGVLEVGDEVEVYLDRIENALGEAVISRDKARREESWVKLEVSYEKNEKVTGVIFNQVKGGYTVDLDGAVAFLPRSQVDIRPIRDVTPLMGVPQPFQILKMDRRRGNIVVSRRTVLEETRAEARSELVANLEEGQTVDGVVKNITEYGAFVDLGGIDGLLHVTDMAWRRVNHPSEVVTIGQQLKVKIIKINHETHRISLGIKQLLADPWEGIEAKYPVNARFSGRVTNITDYGAFVELEPGIEGLIHVSEMSWTKKNVHPGKIVSTSQEVEVQILEVDPVKRRISLGLKQTLQNPWEAFSEKFPAGSVVEGEVKNKTEFGLFIGLEGDVDGMVHLSDLDWNRPGEQVIEEFKKGDIVKAQVLDVDVEKERISLGIKQLGGDPFADAAAAGDVKKGAVVTCEVTEVKESGLEVKIVGTDLSTFIKRNEIARERSDQRPERFAPGEKIDARVTMFDRKSRKVQVSIKALEMAEEKEAIAQYGSADAGASLGDILGAALKRANKPEKGE</sequence>
<evidence type="ECO:0000259" key="8">
    <source>
        <dbReference type="PROSITE" id="PS50126"/>
    </source>
</evidence>
<evidence type="ECO:0000256" key="6">
    <source>
        <dbReference type="ARBA" id="ARBA00025604"/>
    </source>
</evidence>
<dbReference type="NCBIfam" id="NF004955">
    <property type="entry name" value="PRK06299.1-5"/>
    <property type="match status" value="1"/>
</dbReference>
<gene>
    <name evidence="9" type="primary">rpsA</name>
    <name evidence="9" type="ORF">ABEG18_24360</name>
</gene>
<feature type="domain" description="S1 motif" evidence="8">
    <location>
        <begin position="29"/>
        <end position="95"/>
    </location>
</feature>
<evidence type="ECO:0000256" key="1">
    <source>
        <dbReference type="ARBA" id="ARBA00006767"/>
    </source>
</evidence>
<comment type="function">
    <text evidence="6 7">Binds mRNA; thus facilitating recognition of the initiation point. It is needed to translate mRNA with a short Shine-Dalgarno (SD) purine-rich sequence.</text>
</comment>
<dbReference type="NCBIfam" id="TIGR00717">
    <property type="entry name" value="rpsA"/>
    <property type="match status" value="1"/>
</dbReference>
<feature type="domain" description="S1 motif" evidence="8">
    <location>
        <begin position="456"/>
        <end position="531"/>
    </location>
</feature>
<reference evidence="9" key="1">
    <citation type="submission" date="2024-05" db="EMBL/GenBank/DDBJ databases">
        <authorList>
            <person name="Kim S."/>
            <person name="Heo J."/>
            <person name="Choi H."/>
            <person name="Choi Y."/>
            <person name="Kwon S.-W."/>
            <person name="Kim Y."/>
        </authorList>
    </citation>
    <scope>NUCLEOTIDE SEQUENCE</scope>
    <source>
        <strain evidence="9">KACC 23698</strain>
    </source>
</reference>
<proteinExistence type="inferred from homology"/>
<dbReference type="InterPro" id="IPR003029">
    <property type="entry name" value="S1_domain"/>
</dbReference>